<dbReference type="GO" id="GO:0043024">
    <property type="term" value="F:ribosomal small subunit binding"/>
    <property type="evidence" value="ECO:0007669"/>
    <property type="project" value="TreeGrafter"/>
</dbReference>
<dbReference type="SUPFAM" id="SSF89919">
    <property type="entry name" value="Ribosome-binding factor A, RbfA"/>
    <property type="match status" value="1"/>
</dbReference>
<dbReference type="InterPro" id="IPR000238">
    <property type="entry name" value="RbfA"/>
</dbReference>
<dbReference type="AlphaFoldDB" id="A0A1S7LMU7"/>
<evidence type="ECO:0000256" key="2">
    <source>
        <dbReference type="HAMAP-Rule" id="MF_00003"/>
    </source>
</evidence>
<name>A0A1S7LMU7_MAGMO</name>
<evidence type="ECO:0000313" key="3">
    <source>
        <dbReference type="EMBL" id="CRH07743.1"/>
    </source>
</evidence>
<protein>
    <recommendedName>
        <fullName evidence="2">Ribosome-binding factor A</fullName>
    </recommendedName>
</protein>
<evidence type="ECO:0000256" key="1">
    <source>
        <dbReference type="ARBA" id="ARBA00022517"/>
    </source>
</evidence>
<dbReference type="HAMAP" id="MF_00003">
    <property type="entry name" value="RbfA"/>
    <property type="match status" value="1"/>
</dbReference>
<proteinExistence type="inferred from homology"/>
<dbReference type="PANTHER" id="PTHR33515:SF1">
    <property type="entry name" value="RIBOSOME-BINDING FACTOR A, CHLOROPLASTIC-RELATED"/>
    <property type="match status" value="1"/>
</dbReference>
<comment type="function">
    <text evidence="2">One of several proteins that assist in the late maturation steps of the functional core of the 30S ribosomal subunit. Associates with free 30S ribosomal subunits (but not with 30S subunits that are part of 70S ribosomes or polysomes). Required for efficient processing of 16S rRNA. May interact with the 5'-terminal helix region of 16S rRNA.</text>
</comment>
<dbReference type="PROSITE" id="PS01319">
    <property type="entry name" value="RBFA"/>
    <property type="match status" value="1"/>
</dbReference>
<dbReference type="EMBL" id="LO017727">
    <property type="protein sequence ID" value="CRH07743.1"/>
    <property type="molecule type" value="Genomic_DNA"/>
</dbReference>
<sequence length="126" mass="14394">MTIRTERISGQIQQELARMLIRGEIKDPRLGSFINLTEVAVTSDLQSCKIYYTLYGVEEAPVAEALKAASGFIRSQLAKRLKLRHTPQLRFYLDQSLERGLRIEKMINELEIPPAEDDTSEDGENR</sequence>
<gene>
    <name evidence="2 3" type="primary">rbfA</name>
    <name evidence="3" type="ORF">MAGMO_3610</name>
</gene>
<dbReference type="Gene3D" id="3.30.300.20">
    <property type="match status" value="1"/>
</dbReference>
<dbReference type="NCBIfam" id="TIGR00082">
    <property type="entry name" value="rbfA"/>
    <property type="match status" value="1"/>
</dbReference>
<dbReference type="InterPro" id="IPR015946">
    <property type="entry name" value="KH_dom-like_a/b"/>
</dbReference>
<dbReference type="InterPro" id="IPR023799">
    <property type="entry name" value="RbfA_dom_sf"/>
</dbReference>
<organism evidence="3">
    <name type="scientific">Magnetococcus massalia (strain MO-1)</name>
    <dbReference type="NCBI Taxonomy" id="451514"/>
    <lineage>
        <taxon>Bacteria</taxon>
        <taxon>Pseudomonadati</taxon>
        <taxon>Pseudomonadota</taxon>
        <taxon>Magnetococcia</taxon>
        <taxon>Magnetococcales</taxon>
        <taxon>Magnetococcaceae</taxon>
        <taxon>Magnetococcus</taxon>
    </lineage>
</organism>
<keyword evidence="1 2" id="KW-0690">Ribosome biogenesis</keyword>
<comment type="subunit">
    <text evidence="2">Monomer. Binds 30S ribosomal subunits, but not 50S ribosomal subunits or 70S ribosomes.</text>
</comment>
<dbReference type="Pfam" id="PF02033">
    <property type="entry name" value="RBFA"/>
    <property type="match status" value="1"/>
</dbReference>
<dbReference type="GO" id="GO:0005829">
    <property type="term" value="C:cytosol"/>
    <property type="evidence" value="ECO:0007669"/>
    <property type="project" value="TreeGrafter"/>
</dbReference>
<dbReference type="InterPro" id="IPR020053">
    <property type="entry name" value="Ribosome-bd_factorA_CS"/>
</dbReference>
<comment type="similarity">
    <text evidence="2">Belongs to the RbfA family.</text>
</comment>
<accession>A0A1S7LMU7</accession>
<dbReference type="PANTHER" id="PTHR33515">
    <property type="entry name" value="RIBOSOME-BINDING FACTOR A, CHLOROPLASTIC-RELATED"/>
    <property type="match status" value="1"/>
</dbReference>
<comment type="subcellular location">
    <subcellularLocation>
        <location evidence="2">Cytoplasm</location>
    </subcellularLocation>
</comment>
<keyword evidence="2" id="KW-0963">Cytoplasm</keyword>
<reference evidence="3" key="1">
    <citation type="submission" date="2015-04" db="EMBL/GenBank/DDBJ databases">
        <authorList>
            <person name="Syromyatnikov M.Y."/>
            <person name="Popov V.N."/>
        </authorList>
    </citation>
    <scope>NUCLEOTIDE SEQUENCE</scope>
    <source>
        <strain evidence="3">MO-1</strain>
    </source>
</reference>
<dbReference type="GO" id="GO:0030490">
    <property type="term" value="P:maturation of SSU-rRNA"/>
    <property type="evidence" value="ECO:0007669"/>
    <property type="project" value="UniProtKB-UniRule"/>
</dbReference>